<evidence type="ECO:0000256" key="2">
    <source>
        <dbReference type="ARBA" id="ARBA00022475"/>
    </source>
</evidence>
<feature type="transmembrane region" description="Helical" evidence="6">
    <location>
        <begin position="188"/>
        <end position="211"/>
    </location>
</feature>
<keyword evidence="5 6" id="KW-0472">Membrane</keyword>
<feature type="transmembrane region" description="Helical" evidence="6">
    <location>
        <begin position="156"/>
        <end position="176"/>
    </location>
</feature>
<evidence type="ECO:0000256" key="6">
    <source>
        <dbReference type="SAM" id="Phobius"/>
    </source>
</evidence>
<dbReference type="PANTHER" id="PTHR30213:SF0">
    <property type="entry name" value="UPF0761 MEMBRANE PROTEIN YIHY"/>
    <property type="match status" value="1"/>
</dbReference>
<proteinExistence type="predicted"/>
<dbReference type="GO" id="GO:0005886">
    <property type="term" value="C:plasma membrane"/>
    <property type="evidence" value="ECO:0007669"/>
    <property type="project" value="UniProtKB-SubCell"/>
</dbReference>
<sequence>MGIVAAGVGFYAFLAMVPMIGAAALLYGLVVPQETVALHLQAIADHLPASSADLLSRQIEAIAGSSKDKQGVGLLISLGIALFGARKGAGAMITALNIAYNTKDERGFLKQNAMALLMTMGALMLAGLALLSTALLASLSDLLPNVTGSIVGFGKAVSYSMMMLVGISAATILYRYGPDRCESERRWLTPGAFITAVGWLLATVGFGAYVANFANYNATYGSLGAVIVLLTWLYLSAYILLLGAEVNAVIAQSDNLQTE</sequence>
<keyword evidence="8" id="KW-1185">Reference proteome</keyword>
<dbReference type="Pfam" id="PF03631">
    <property type="entry name" value="Virul_fac_BrkB"/>
    <property type="match status" value="1"/>
</dbReference>
<gene>
    <name evidence="7" type="ORF">GRI91_07855</name>
</gene>
<dbReference type="PANTHER" id="PTHR30213">
    <property type="entry name" value="INNER MEMBRANE PROTEIN YHJD"/>
    <property type="match status" value="1"/>
</dbReference>
<keyword evidence="2" id="KW-1003">Cell membrane</keyword>
<feature type="transmembrane region" description="Helical" evidence="6">
    <location>
        <begin position="112"/>
        <end position="136"/>
    </location>
</feature>
<evidence type="ECO:0000313" key="7">
    <source>
        <dbReference type="EMBL" id="MXO65665.1"/>
    </source>
</evidence>
<keyword evidence="3 6" id="KW-0812">Transmembrane</keyword>
<feature type="transmembrane region" description="Helical" evidence="6">
    <location>
        <begin position="7"/>
        <end position="30"/>
    </location>
</feature>
<dbReference type="AlphaFoldDB" id="A0A6I4T754"/>
<organism evidence="7 8">
    <name type="scientific">Altericroceibacterium endophyticum</name>
    <dbReference type="NCBI Taxonomy" id="1808508"/>
    <lineage>
        <taxon>Bacteria</taxon>
        <taxon>Pseudomonadati</taxon>
        <taxon>Pseudomonadota</taxon>
        <taxon>Alphaproteobacteria</taxon>
        <taxon>Sphingomonadales</taxon>
        <taxon>Erythrobacteraceae</taxon>
        <taxon>Altericroceibacterium</taxon>
    </lineage>
</organism>
<comment type="subcellular location">
    <subcellularLocation>
        <location evidence="1">Cell membrane</location>
        <topology evidence="1">Multi-pass membrane protein</topology>
    </subcellularLocation>
</comment>
<evidence type="ECO:0000313" key="8">
    <source>
        <dbReference type="Proteomes" id="UP000438476"/>
    </source>
</evidence>
<evidence type="ECO:0000256" key="1">
    <source>
        <dbReference type="ARBA" id="ARBA00004651"/>
    </source>
</evidence>
<dbReference type="NCBIfam" id="TIGR00765">
    <property type="entry name" value="yihY_not_rbn"/>
    <property type="match status" value="1"/>
</dbReference>
<evidence type="ECO:0000256" key="3">
    <source>
        <dbReference type="ARBA" id="ARBA00022692"/>
    </source>
</evidence>
<evidence type="ECO:0000256" key="5">
    <source>
        <dbReference type="ARBA" id="ARBA00023136"/>
    </source>
</evidence>
<protein>
    <submittedName>
        <fullName evidence="7">YihY family inner membrane protein</fullName>
    </submittedName>
</protein>
<feature type="transmembrane region" description="Helical" evidence="6">
    <location>
        <begin position="223"/>
        <end position="244"/>
    </location>
</feature>
<name>A0A6I4T754_9SPHN</name>
<dbReference type="Proteomes" id="UP000438476">
    <property type="component" value="Unassembled WGS sequence"/>
</dbReference>
<reference evidence="7 8" key="1">
    <citation type="submission" date="2019-12" db="EMBL/GenBank/DDBJ databases">
        <title>Genomic-based taxomic classification of the family Erythrobacteraceae.</title>
        <authorList>
            <person name="Xu L."/>
        </authorList>
    </citation>
    <scope>NUCLEOTIDE SEQUENCE [LARGE SCALE GENOMIC DNA]</scope>
    <source>
        <strain evidence="7 8">LMG 29518</strain>
    </source>
</reference>
<evidence type="ECO:0000256" key="4">
    <source>
        <dbReference type="ARBA" id="ARBA00022989"/>
    </source>
</evidence>
<dbReference type="PIRSF" id="PIRSF035875">
    <property type="entry name" value="RNase_BN"/>
    <property type="match status" value="1"/>
</dbReference>
<comment type="caution">
    <text evidence="7">The sequence shown here is derived from an EMBL/GenBank/DDBJ whole genome shotgun (WGS) entry which is preliminary data.</text>
</comment>
<keyword evidence="4 6" id="KW-1133">Transmembrane helix</keyword>
<dbReference type="EMBL" id="WTYT01000003">
    <property type="protein sequence ID" value="MXO65665.1"/>
    <property type="molecule type" value="Genomic_DNA"/>
</dbReference>
<accession>A0A6I4T754</accession>
<dbReference type="OrthoDB" id="9781030at2"/>
<feature type="transmembrane region" description="Helical" evidence="6">
    <location>
        <begin position="74"/>
        <end position="100"/>
    </location>
</feature>
<dbReference type="InterPro" id="IPR017039">
    <property type="entry name" value="Virul_fac_BrkB"/>
</dbReference>